<sequence length="95" mass="10744">MHFTARLLASNVRVRFAPSPTGKLHLGGLRTELFNFLFARKHGGSFILRIEDTDVARTIPGCAEKFEEILDEFGLRRDESPLVGGEYSSCKYKRV</sequence>
<dbReference type="GO" id="GO:0005524">
    <property type="term" value="F:ATP binding"/>
    <property type="evidence" value="ECO:0007669"/>
    <property type="project" value="UniProtKB-KW"/>
</dbReference>
<dbReference type="PRINTS" id="PR00987">
    <property type="entry name" value="TRNASYNTHGLU"/>
</dbReference>
<dbReference type="InterPro" id="IPR014729">
    <property type="entry name" value="Rossmann-like_a/b/a_fold"/>
</dbReference>
<keyword evidence="6" id="KW-1185">Reference proteome</keyword>
<reference evidence="7" key="1">
    <citation type="submission" date="2022-11" db="UniProtKB">
        <authorList>
            <consortium name="WormBaseParasite"/>
        </authorList>
    </citation>
    <scope>IDENTIFICATION</scope>
</reference>
<dbReference type="InterPro" id="IPR020058">
    <property type="entry name" value="Glu/Gln-tRNA-synth_Ib_cat-dom"/>
</dbReference>
<dbReference type="GO" id="GO:0005739">
    <property type="term" value="C:mitochondrion"/>
    <property type="evidence" value="ECO:0007669"/>
    <property type="project" value="TreeGrafter"/>
</dbReference>
<proteinExistence type="predicted"/>
<dbReference type="Proteomes" id="UP000887578">
    <property type="component" value="Unplaced"/>
</dbReference>
<dbReference type="WBParaSite" id="PDA_v2.g19625.t1">
    <property type="protein sequence ID" value="PDA_v2.g19625.t1"/>
    <property type="gene ID" value="PDA_v2.g19625"/>
</dbReference>
<evidence type="ECO:0000256" key="4">
    <source>
        <dbReference type="ARBA" id="ARBA00023146"/>
    </source>
</evidence>
<accession>A0A914PTQ5</accession>
<evidence type="ECO:0000256" key="2">
    <source>
        <dbReference type="ARBA" id="ARBA00022741"/>
    </source>
</evidence>
<dbReference type="InterPro" id="IPR049940">
    <property type="entry name" value="GluQ/Sye"/>
</dbReference>
<keyword evidence="2" id="KW-0547">Nucleotide-binding</keyword>
<dbReference type="SUPFAM" id="SSF52374">
    <property type="entry name" value="Nucleotidylyl transferase"/>
    <property type="match status" value="1"/>
</dbReference>
<dbReference type="Gene3D" id="3.40.50.620">
    <property type="entry name" value="HUPs"/>
    <property type="match status" value="1"/>
</dbReference>
<dbReference type="GO" id="GO:0004818">
    <property type="term" value="F:glutamate-tRNA ligase activity"/>
    <property type="evidence" value="ECO:0007669"/>
    <property type="project" value="TreeGrafter"/>
</dbReference>
<dbReference type="PANTHER" id="PTHR43311:SF2">
    <property type="entry name" value="GLUTAMATE--TRNA LIGASE, MITOCHONDRIAL-RELATED"/>
    <property type="match status" value="1"/>
</dbReference>
<evidence type="ECO:0000313" key="6">
    <source>
        <dbReference type="Proteomes" id="UP000887578"/>
    </source>
</evidence>
<dbReference type="GO" id="GO:0006424">
    <property type="term" value="P:glutamyl-tRNA aminoacylation"/>
    <property type="evidence" value="ECO:0007669"/>
    <property type="project" value="TreeGrafter"/>
</dbReference>
<protein>
    <submittedName>
        <fullName evidence="7">Glutamyl/glutaminyl-tRNA synthetase class Ib catalytic domain-containing protein</fullName>
    </submittedName>
</protein>
<name>A0A914PTQ5_9BILA</name>
<evidence type="ECO:0000256" key="1">
    <source>
        <dbReference type="ARBA" id="ARBA00022598"/>
    </source>
</evidence>
<evidence type="ECO:0000256" key="3">
    <source>
        <dbReference type="ARBA" id="ARBA00022840"/>
    </source>
</evidence>
<keyword evidence="4" id="KW-0030">Aminoacyl-tRNA synthetase</keyword>
<evidence type="ECO:0000259" key="5">
    <source>
        <dbReference type="Pfam" id="PF00749"/>
    </source>
</evidence>
<feature type="domain" description="Glutamyl/glutaminyl-tRNA synthetase class Ib catalytic" evidence="5">
    <location>
        <begin position="11"/>
        <end position="87"/>
    </location>
</feature>
<dbReference type="AlphaFoldDB" id="A0A914PTQ5"/>
<dbReference type="Pfam" id="PF00749">
    <property type="entry name" value="tRNA-synt_1c"/>
    <property type="match status" value="1"/>
</dbReference>
<organism evidence="6 7">
    <name type="scientific">Panagrolaimus davidi</name>
    <dbReference type="NCBI Taxonomy" id="227884"/>
    <lineage>
        <taxon>Eukaryota</taxon>
        <taxon>Metazoa</taxon>
        <taxon>Ecdysozoa</taxon>
        <taxon>Nematoda</taxon>
        <taxon>Chromadorea</taxon>
        <taxon>Rhabditida</taxon>
        <taxon>Tylenchina</taxon>
        <taxon>Panagrolaimomorpha</taxon>
        <taxon>Panagrolaimoidea</taxon>
        <taxon>Panagrolaimidae</taxon>
        <taxon>Panagrolaimus</taxon>
    </lineage>
</organism>
<dbReference type="InterPro" id="IPR001412">
    <property type="entry name" value="aa-tRNA-synth_I_CS"/>
</dbReference>
<dbReference type="PROSITE" id="PS00178">
    <property type="entry name" value="AA_TRNA_LIGASE_I"/>
    <property type="match status" value="1"/>
</dbReference>
<keyword evidence="3" id="KW-0067">ATP-binding</keyword>
<keyword evidence="1" id="KW-0436">Ligase</keyword>
<dbReference type="InterPro" id="IPR000924">
    <property type="entry name" value="Glu/Gln-tRNA-synth"/>
</dbReference>
<dbReference type="PANTHER" id="PTHR43311">
    <property type="entry name" value="GLUTAMATE--TRNA LIGASE"/>
    <property type="match status" value="1"/>
</dbReference>
<evidence type="ECO:0000313" key="7">
    <source>
        <dbReference type="WBParaSite" id="PDA_v2.g19625.t1"/>
    </source>
</evidence>